<proteinExistence type="predicted"/>
<gene>
    <name evidence="1" type="ORF">ElyMa_007057100</name>
</gene>
<sequence length="101" mass="10760">MKAFYWDQVNGYLYFKLASQHVLEGPDQKCPGDQCIDLVIKREDESDVPAVCDSPVPPYVHSEDPPEDLVQPACSGVSTSQGLGAAIESGFAPPSSGSSCV</sequence>
<name>A0AAV4JX24_9GAST</name>
<evidence type="ECO:0008006" key="3">
    <source>
        <dbReference type="Google" id="ProtNLM"/>
    </source>
</evidence>
<reference evidence="1 2" key="1">
    <citation type="journal article" date="2021" name="Elife">
        <title>Chloroplast acquisition without the gene transfer in kleptoplastic sea slugs, Plakobranchus ocellatus.</title>
        <authorList>
            <person name="Maeda T."/>
            <person name="Takahashi S."/>
            <person name="Yoshida T."/>
            <person name="Shimamura S."/>
            <person name="Takaki Y."/>
            <person name="Nagai Y."/>
            <person name="Toyoda A."/>
            <person name="Suzuki Y."/>
            <person name="Arimoto A."/>
            <person name="Ishii H."/>
            <person name="Satoh N."/>
            <person name="Nishiyama T."/>
            <person name="Hasebe M."/>
            <person name="Maruyama T."/>
            <person name="Minagawa J."/>
            <person name="Obokata J."/>
            <person name="Shigenobu S."/>
        </authorList>
    </citation>
    <scope>NUCLEOTIDE SEQUENCE [LARGE SCALE GENOMIC DNA]</scope>
</reference>
<accession>A0AAV4JX24</accession>
<keyword evidence="2" id="KW-1185">Reference proteome</keyword>
<dbReference type="Proteomes" id="UP000762676">
    <property type="component" value="Unassembled WGS sequence"/>
</dbReference>
<evidence type="ECO:0000313" key="1">
    <source>
        <dbReference type="EMBL" id="GFS26533.1"/>
    </source>
</evidence>
<evidence type="ECO:0000313" key="2">
    <source>
        <dbReference type="Proteomes" id="UP000762676"/>
    </source>
</evidence>
<dbReference type="EMBL" id="BMAT01014127">
    <property type="protein sequence ID" value="GFS26533.1"/>
    <property type="molecule type" value="Genomic_DNA"/>
</dbReference>
<dbReference type="AlphaFoldDB" id="A0AAV4JX24"/>
<organism evidence="1 2">
    <name type="scientific">Elysia marginata</name>
    <dbReference type="NCBI Taxonomy" id="1093978"/>
    <lineage>
        <taxon>Eukaryota</taxon>
        <taxon>Metazoa</taxon>
        <taxon>Spiralia</taxon>
        <taxon>Lophotrochozoa</taxon>
        <taxon>Mollusca</taxon>
        <taxon>Gastropoda</taxon>
        <taxon>Heterobranchia</taxon>
        <taxon>Euthyneura</taxon>
        <taxon>Panpulmonata</taxon>
        <taxon>Sacoglossa</taxon>
        <taxon>Placobranchoidea</taxon>
        <taxon>Plakobranchidae</taxon>
        <taxon>Elysia</taxon>
    </lineage>
</organism>
<comment type="caution">
    <text evidence="1">The sequence shown here is derived from an EMBL/GenBank/DDBJ whole genome shotgun (WGS) entry which is preliminary data.</text>
</comment>
<protein>
    <recommendedName>
        <fullName evidence="3">CS domain-containing protein</fullName>
    </recommendedName>
</protein>